<sequence length="108" mass="11560">MKRLVLALLMGSAAVLPLAPFAAEAAVLKNVSEDAGQRCDTPPAGSGVIVGIFNGVKESPFLTDDDARVPVNAFRCFTSMQECQGWLYTMQSNYSDFGAPTAVFCQEH</sequence>
<dbReference type="Proteomes" id="UP000247454">
    <property type="component" value="Unassembled WGS sequence"/>
</dbReference>
<dbReference type="AlphaFoldDB" id="A0A318T1T8"/>
<reference evidence="2 3" key="1">
    <citation type="submission" date="2018-06" db="EMBL/GenBank/DDBJ databases">
        <title>Genomic Encyclopedia of Type Strains, Phase III (KMG-III): the genomes of soil and plant-associated and newly described type strains.</title>
        <authorList>
            <person name="Whitman W."/>
        </authorList>
    </citation>
    <scope>NUCLEOTIDE SEQUENCE [LARGE SCALE GENOMIC DNA]</scope>
    <source>
        <strain evidence="2 3">ORS 1419</strain>
    </source>
</reference>
<evidence type="ECO:0000313" key="3">
    <source>
        <dbReference type="Proteomes" id="UP000247454"/>
    </source>
</evidence>
<accession>A0A318T1T8</accession>
<evidence type="ECO:0000256" key="1">
    <source>
        <dbReference type="SAM" id="SignalP"/>
    </source>
</evidence>
<dbReference type="EMBL" id="QJTF01000007">
    <property type="protein sequence ID" value="PYE88360.1"/>
    <property type="molecule type" value="Genomic_DNA"/>
</dbReference>
<evidence type="ECO:0008006" key="4">
    <source>
        <dbReference type="Google" id="ProtNLM"/>
    </source>
</evidence>
<organism evidence="2 3">
    <name type="scientific">Phyllobacterium leguminum</name>
    <dbReference type="NCBI Taxonomy" id="314237"/>
    <lineage>
        <taxon>Bacteria</taxon>
        <taxon>Pseudomonadati</taxon>
        <taxon>Pseudomonadota</taxon>
        <taxon>Alphaproteobacteria</taxon>
        <taxon>Hyphomicrobiales</taxon>
        <taxon>Phyllobacteriaceae</taxon>
        <taxon>Phyllobacterium</taxon>
    </lineage>
</organism>
<feature type="chain" id="PRO_5016423606" description="Metallophosphoesterase" evidence="1">
    <location>
        <begin position="26"/>
        <end position="108"/>
    </location>
</feature>
<protein>
    <recommendedName>
        <fullName evidence="4">Metallophosphoesterase</fullName>
    </recommendedName>
</protein>
<keyword evidence="1" id="KW-0732">Signal</keyword>
<dbReference type="RefSeq" id="WP_110750655.1">
    <property type="nucleotide sequence ID" value="NZ_QJTF01000007.1"/>
</dbReference>
<name>A0A318T1T8_9HYPH</name>
<comment type="caution">
    <text evidence="2">The sequence shown here is derived from an EMBL/GenBank/DDBJ whole genome shotgun (WGS) entry which is preliminary data.</text>
</comment>
<feature type="signal peptide" evidence="1">
    <location>
        <begin position="1"/>
        <end position="25"/>
    </location>
</feature>
<proteinExistence type="predicted"/>
<gene>
    <name evidence="2" type="ORF">C7477_1072</name>
</gene>
<keyword evidence="3" id="KW-1185">Reference proteome</keyword>
<dbReference type="OrthoDB" id="8115422at2"/>
<evidence type="ECO:0000313" key="2">
    <source>
        <dbReference type="EMBL" id="PYE88360.1"/>
    </source>
</evidence>